<evidence type="ECO:0000313" key="2">
    <source>
        <dbReference type="EMBL" id="BAM08143.1"/>
    </source>
</evidence>
<gene>
    <name evidence="2" type="ordered locus">LFE_2472</name>
</gene>
<dbReference type="Proteomes" id="UP000007382">
    <property type="component" value="Chromosome"/>
</dbReference>
<dbReference type="PANTHER" id="PTHR36443:SF1">
    <property type="entry name" value="BSR5223 PROTEIN"/>
    <property type="match status" value="1"/>
</dbReference>
<reference evidence="2 3" key="1">
    <citation type="journal article" date="2012" name="J. Bacteriol.">
        <title>Complete Genome Sequence of Leptospirillum ferrooxidans Strain C2-3, Isolated from a Fresh Volcanic Ash Deposit on the Island of Miyake, Japan.</title>
        <authorList>
            <person name="Fujimura R."/>
            <person name="Sato Y."/>
            <person name="Nishizawa T."/>
            <person name="Oshima K."/>
            <person name="Kim S.-W."/>
            <person name="Hattori M."/>
            <person name="Kamijo T."/>
            <person name="Ohta H."/>
        </authorList>
    </citation>
    <scope>NUCLEOTIDE SEQUENCE [LARGE SCALE GENOMIC DNA]</scope>
    <source>
        <strain evidence="2 3">C2-3</strain>
    </source>
</reference>
<evidence type="ECO:0000256" key="1">
    <source>
        <dbReference type="SAM" id="Phobius"/>
    </source>
</evidence>
<dbReference type="OrthoDB" id="9811610at2"/>
<evidence type="ECO:0000313" key="3">
    <source>
        <dbReference type="Proteomes" id="UP000007382"/>
    </source>
</evidence>
<dbReference type="KEGG" id="lfc:LFE_2472"/>
<keyword evidence="3" id="KW-1185">Reference proteome</keyword>
<protein>
    <recommendedName>
        <fullName evidence="4">DUF2905 domain-containing protein</fullName>
    </recommendedName>
</protein>
<dbReference type="PANTHER" id="PTHR36443">
    <property type="entry name" value="BSR5223 PROTEIN"/>
    <property type="match status" value="1"/>
</dbReference>
<organism evidence="2 3">
    <name type="scientific">Leptospirillum ferrooxidans (strain C2-3)</name>
    <dbReference type="NCBI Taxonomy" id="1162668"/>
    <lineage>
        <taxon>Bacteria</taxon>
        <taxon>Pseudomonadati</taxon>
        <taxon>Nitrospirota</taxon>
        <taxon>Nitrospiria</taxon>
        <taxon>Nitrospirales</taxon>
        <taxon>Nitrospiraceae</taxon>
        <taxon>Leptospirillum</taxon>
    </lineage>
</organism>
<reference evidence="3" key="2">
    <citation type="submission" date="2012-03" db="EMBL/GenBank/DDBJ databases">
        <title>The complete genome sequence of the pioneer microbe on fresh volcanic deposit, Leptospirillum ferrooxidans strain C2-3.</title>
        <authorList>
            <person name="Fujimura R."/>
            <person name="Sato Y."/>
            <person name="Nishizawa T."/>
            <person name="Nanba K."/>
            <person name="Oshima K."/>
            <person name="Hattori M."/>
            <person name="Kamijo T."/>
            <person name="Ohta H."/>
        </authorList>
    </citation>
    <scope>NUCLEOTIDE SEQUENCE [LARGE SCALE GENOMIC DNA]</scope>
    <source>
        <strain evidence="3">C2-3</strain>
    </source>
</reference>
<evidence type="ECO:0008006" key="4">
    <source>
        <dbReference type="Google" id="ProtNLM"/>
    </source>
</evidence>
<name>I0IS94_LEPFC</name>
<keyword evidence="1" id="KW-0472">Membrane</keyword>
<keyword evidence="1" id="KW-0812">Transmembrane</keyword>
<keyword evidence="1" id="KW-1133">Transmembrane helix</keyword>
<feature type="transmembrane region" description="Helical" evidence="1">
    <location>
        <begin position="53"/>
        <end position="77"/>
    </location>
</feature>
<dbReference type="Pfam" id="PF11146">
    <property type="entry name" value="DUF2905"/>
    <property type="match status" value="1"/>
</dbReference>
<dbReference type="STRING" id="1162668.LFE_2472"/>
<sequence>MPSLTRLFWFLGVLFLLLAGMSELWSRWGKKSGLPLPGRLPGDIEIHRPGFHLYFPLMTSLLLSVGLSLLFFLFSWISRKF</sequence>
<dbReference type="AlphaFoldDB" id="I0IS94"/>
<dbReference type="EMBL" id="AP012342">
    <property type="protein sequence ID" value="BAM08143.1"/>
    <property type="molecule type" value="Genomic_DNA"/>
</dbReference>
<proteinExistence type="predicted"/>
<accession>I0IS94</accession>
<dbReference type="InterPro" id="IPR021320">
    <property type="entry name" value="DUF2905"/>
</dbReference>
<dbReference type="HOGENOM" id="CLU_181383_0_0_0"/>